<gene>
    <name evidence="1" type="ORF">FJ693_11785</name>
</gene>
<dbReference type="Pfam" id="PF13365">
    <property type="entry name" value="Trypsin_2"/>
    <property type="match status" value="1"/>
</dbReference>
<name>A0A552WQJ9_9MICO</name>
<accession>A0A552WQJ9</accession>
<proteinExistence type="predicted"/>
<dbReference type="InterPro" id="IPR009003">
    <property type="entry name" value="Peptidase_S1_PA"/>
</dbReference>
<dbReference type="InterPro" id="IPR001940">
    <property type="entry name" value="Peptidase_S1C"/>
</dbReference>
<dbReference type="Proteomes" id="UP000318693">
    <property type="component" value="Unassembled WGS sequence"/>
</dbReference>
<dbReference type="GO" id="GO:0006508">
    <property type="term" value="P:proteolysis"/>
    <property type="evidence" value="ECO:0007669"/>
    <property type="project" value="InterPro"/>
</dbReference>
<organism evidence="1 2">
    <name type="scientific">Georgenia yuyongxinii</name>
    <dbReference type="NCBI Taxonomy" id="2589797"/>
    <lineage>
        <taxon>Bacteria</taxon>
        <taxon>Bacillati</taxon>
        <taxon>Actinomycetota</taxon>
        <taxon>Actinomycetes</taxon>
        <taxon>Micrococcales</taxon>
        <taxon>Bogoriellaceae</taxon>
        <taxon>Georgenia</taxon>
    </lineage>
</organism>
<dbReference type="PANTHER" id="PTHR43019">
    <property type="entry name" value="SERINE ENDOPROTEASE DEGS"/>
    <property type="match status" value="1"/>
</dbReference>
<dbReference type="EMBL" id="VJXR01000033">
    <property type="protein sequence ID" value="TRW44889.1"/>
    <property type="molecule type" value="Genomic_DNA"/>
</dbReference>
<dbReference type="GO" id="GO:0004252">
    <property type="term" value="F:serine-type endopeptidase activity"/>
    <property type="evidence" value="ECO:0007669"/>
    <property type="project" value="InterPro"/>
</dbReference>
<dbReference type="RefSeq" id="WP_143418718.1">
    <property type="nucleotide sequence ID" value="NZ_VJXR01000033.1"/>
</dbReference>
<dbReference type="PROSITE" id="PS51257">
    <property type="entry name" value="PROKAR_LIPOPROTEIN"/>
    <property type="match status" value="1"/>
</dbReference>
<dbReference type="PRINTS" id="PR00834">
    <property type="entry name" value="PROTEASES2C"/>
</dbReference>
<evidence type="ECO:0000313" key="2">
    <source>
        <dbReference type="Proteomes" id="UP000318693"/>
    </source>
</evidence>
<dbReference type="PANTHER" id="PTHR43019:SF23">
    <property type="entry name" value="PROTEASE DO-LIKE 5, CHLOROPLASTIC"/>
    <property type="match status" value="1"/>
</dbReference>
<keyword evidence="2" id="KW-1185">Reference proteome</keyword>
<dbReference type="Gene3D" id="2.40.10.10">
    <property type="entry name" value="Trypsin-like serine proteases"/>
    <property type="match status" value="2"/>
</dbReference>
<comment type="caution">
    <text evidence="1">The sequence shown here is derived from an EMBL/GenBank/DDBJ whole genome shotgun (WGS) entry which is preliminary data.</text>
</comment>
<dbReference type="InterPro" id="IPR043504">
    <property type="entry name" value="Peptidase_S1_PA_chymotrypsin"/>
</dbReference>
<dbReference type="SUPFAM" id="SSF50494">
    <property type="entry name" value="Trypsin-like serine proteases"/>
    <property type="match status" value="1"/>
</dbReference>
<dbReference type="AlphaFoldDB" id="A0A552WQJ9"/>
<protein>
    <submittedName>
        <fullName evidence="1">Trypsin-like peptidase domain-containing protein</fullName>
    </submittedName>
</protein>
<sequence length="243" mass="24320">MSPSRGRAGALAAAVALALGGCGVLPAMPEELAQSYVPEVPAPQVGSSGSLTPDGVAAAERMAVRVRNVGCGTLSVGSGFALDEHTVVTNRHVVEGSSELQVSTYDGNDIDVVTVASSSVADLALVRTSEPLPQVPGLAEGDPANDTPVTVVGYPSGGALTTSSGTVLGRVPDPLSMGMDEVIVTDAQVVGGSSGSAALDEDGRVVGVVYAGDDKGHSFLVPLSLLAELLADESAFVPLEPCR</sequence>
<reference evidence="1 2" key="1">
    <citation type="submission" date="2019-07" db="EMBL/GenBank/DDBJ databases">
        <title>Georgenia wutianyii sp. nov. and Georgenia *** sp. nov. isolated from plateau pika (Ochotona curzoniae) in the Qinghai-Tibet plateau of China.</title>
        <authorList>
            <person name="Tian Z."/>
        </authorList>
    </citation>
    <scope>NUCLEOTIDE SEQUENCE [LARGE SCALE GENOMIC DNA]</scope>
    <source>
        <strain evidence="1 2">Z446</strain>
    </source>
</reference>
<evidence type="ECO:0000313" key="1">
    <source>
        <dbReference type="EMBL" id="TRW44889.1"/>
    </source>
</evidence>